<organism evidence="1 2">
    <name type="scientific">Saccharothrix longispora</name>
    <dbReference type="NCBI Taxonomy" id="33920"/>
    <lineage>
        <taxon>Bacteria</taxon>
        <taxon>Bacillati</taxon>
        <taxon>Actinomycetota</taxon>
        <taxon>Actinomycetes</taxon>
        <taxon>Pseudonocardiales</taxon>
        <taxon>Pseudonocardiaceae</taxon>
        <taxon>Saccharothrix</taxon>
    </lineage>
</organism>
<evidence type="ECO:0000313" key="2">
    <source>
        <dbReference type="Proteomes" id="UP001268819"/>
    </source>
</evidence>
<name>A0ABU1PXA3_9PSEU</name>
<reference evidence="1 2" key="1">
    <citation type="submission" date="2023-07" db="EMBL/GenBank/DDBJ databases">
        <title>Sequencing the genomes of 1000 actinobacteria strains.</title>
        <authorList>
            <person name="Klenk H.-P."/>
        </authorList>
    </citation>
    <scope>NUCLEOTIDE SEQUENCE [LARGE SCALE GENOMIC DNA]</scope>
    <source>
        <strain evidence="1 2">DSM 43749</strain>
    </source>
</reference>
<proteinExistence type="predicted"/>
<protein>
    <submittedName>
        <fullName evidence="1">Uncharacterized protein</fullName>
    </submittedName>
</protein>
<comment type="caution">
    <text evidence="1">The sequence shown here is derived from an EMBL/GenBank/DDBJ whole genome shotgun (WGS) entry which is preliminary data.</text>
</comment>
<sequence length="64" mass="6602">MLVADAADAVMAEGFLADAVARYGTRLHTSHADQGGVSAASERGSVSGCVINETALRTRRKGLL</sequence>
<keyword evidence="2" id="KW-1185">Reference proteome</keyword>
<evidence type="ECO:0000313" key="1">
    <source>
        <dbReference type="EMBL" id="MDR6594524.1"/>
    </source>
</evidence>
<gene>
    <name evidence="1" type="ORF">J2S66_002908</name>
</gene>
<dbReference type="EMBL" id="JAVDSG010000001">
    <property type="protein sequence ID" value="MDR6594524.1"/>
    <property type="molecule type" value="Genomic_DNA"/>
</dbReference>
<dbReference type="RefSeq" id="WP_310307535.1">
    <property type="nucleotide sequence ID" value="NZ_BAAAXB010000001.1"/>
</dbReference>
<accession>A0ABU1PXA3</accession>
<dbReference type="Proteomes" id="UP001268819">
    <property type="component" value="Unassembled WGS sequence"/>
</dbReference>